<protein>
    <recommendedName>
        <fullName evidence="3">GIY-YIG domain-containing protein</fullName>
    </recommendedName>
</protein>
<organism evidence="1 2">
    <name type="scientific">Xenopus laevis</name>
    <name type="common">African clawed frog</name>
    <dbReference type="NCBI Taxonomy" id="8355"/>
    <lineage>
        <taxon>Eukaryota</taxon>
        <taxon>Metazoa</taxon>
        <taxon>Chordata</taxon>
        <taxon>Craniata</taxon>
        <taxon>Vertebrata</taxon>
        <taxon>Euteleostomi</taxon>
        <taxon>Amphibia</taxon>
        <taxon>Batrachia</taxon>
        <taxon>Anura</taxon>
        <taxon>Pipoidea</taxon>
        <taxon>Pipidae</taxon>
        <taxon>Xenopodinae</taxon>
        <taxon>Xenopus</taxon>
        <taxon>Xenopus</taxon>
    </lineage>
</organism>
<gene>
    <name evidence="1" type="ORF">XELAEV_18010594mg</name>
</gene>
<reference evidence="2" key="1">
    <citation type="journal article" date="2016" name="Nature">
        <title>Genome evolution in the allotetraploid frog Xenopus laevis.</title>
        <authorList>
            <person name="Session A.M."/>
            <person name="Uno Y."/>
            <person name="Kwon T."/>
            <person name="Chapman J.A."/>
            <person name="Toyoda A."/>
            <person name="Takahashi S."/>
            <person name="Fukui A."/>
            <person name="Hikosaka A."/>
            <person name="Suzuki A."/>
            <person name="Kondo M."/>
            <person name="van Heeringen S.J."/>
            <person name="Quigley I."/>
            <person name="Heinz S."/>
            <person name="Ogino H."/>
            <person name="Ochi H."/>
            <person name="Hellsten U."/>
            <person name="Lyons J.B."/>
            <person name="Simakov O."/>
            <person name="Putnam N."/>
            <person name="Stites J."/>
            <person name="Kuroki Y."/>
            <person name="Tanaka T."/>
            <person name="Michiue T."/>
            <person name="Watanabe M."/>
            <person name="Bogdanovic O."/>
            <person name="Lister R."/>
            <person name="Georgiou G."/>
            <person name="Paranjpe S.S."/>
            <person name="van Kruijsbergen I."/>
            <person name="Shu S."/>
            <person name="Carlson J."/>
            <person name="Kinoshita T."/>
            <person name="Ohta Y."/>
            <person name="Mawaribuchi S."/>
            <person name="Jenkins J."/>
            <person name="Grimwood J."/>
            <person name="Schmutz J."/>
            <person name="Mitros T."/>
            <person name="Mozaffari S.V."/>
            <person name="Suzuki Y."/>
            <person name="Haramoto Y."/>
            <person name="Yamamoto T.S."/>
            <person name="Takagi C."/>
            <person name="Heald R."/>
            <person name="Miller K."/>
            <person name="Haudenschild C."/>
            <person name="Kitzman J."/>
            <person name="Nakayama T."/>
            <person name="Izutsu Y."/>
            <person name="Robert J."/>
            <person name="Fortriede J."/>
            <person name="Burns K."/>
            <person name="Lotay V."/>
            <person name="Karimi K."/>
            <person name="Yasuoka Y."/>
            <person name="Dichmann D.S."/>
            <person name="Flajnik M.F."/>
            <person name="Houston D.W."/>
            <person name="Shendure J."/>
            <person name="DuPasquier L."/>
            <person name="Vize P.D."/>
            <person name="Zorn A.M."/>
            <person name="Ito M."/>
            <person name="Marcotte E.M."/>
            <person name="Wallingford J.B."/>
            <person name="Ito Y."/>
            <person name="Asashima M."/>
            <person name="Ueno N."/>
            <person name="Matsuda Y."/>
            <person name="Veenstra G.J."/>
            <person name="Fujiyama A."/>
            <person name="Harland R.M."/>
            <person name="Taira M."/>
            <person name="Rokhsar D.S."/>
        </authorList>
    </citation>
    <scope>NUCLEOTIDE SEQUENCE [LARGE SCALE GENOMIC DNA]</scope>
    <source>
        <strain evidence="2">J</strain>
    </source>
</reference>
<dbReference type="AlphaFoldDB" id="A0A974DV05"/>
<name>A0A974DV05_XENLA</name>
<evidence type="ECO:0000313" key="1">
    <source>
        <dbReference type="EMBL" id="OCT98362.1"/>
    </source>
</evidence>
<dbReference type="Proteomes" id="UP000694892">
    <property type="component" value="Chromosome 1S"/>
</dbReference>
<sequence length="170" mass="19962">MVAKAKIINIATNEKHRTRIKPSHCFTNTKKQKHNKEDFIPFITTYNCSKNKFERILQTYWHFLKKDKDLSNHLTYNPSILYKKPQTLKQILCPCDLQYIGRTGRCLKTRIREHINNIKKGVLTHRVSAHFKSHQNSDPSLLTFAGIIHKKPHWRGSNIIKVISQEETVC</sequence>
<proteinExistence type="predicted"/>
<accession>A0A974DV05</accession>
<dbReference type="EMBL" id="CM004467">
    <property type="protein sequence ID" value="OCT98362.1"/>
    <property type="molecule type" value="Genomic_DNA"/>
</dbReference>
<dbReference type="PANTHER" id="PTHR21301:SF12">
    <property type="match status" value="1"/>
</dbReference>
<dbReference type="PANTHER" id="PTHR21301">
    <property type="entry name" value="REVERSE TRANSCRIPTASE"/>
    <property type="match status" value="1"/>
</dbReference>
<evidence type="ECO:0000313" key="2">
    <source>
        <dbReference type="Proteomes" id="UP000694892"/>
    </source>
</evidence>
<evidence type="ECO:0008006" key="3">
    <source>
        <dbReference type="Google" id="ProtNLM"/>
    </source>
</evidence>